<dbReference type="OrthoDB" id="7652114at2"/>
<keyword evidence="1" id="KW-0472">Membrane</keyword>
<gene>
    <name evidence="2" type="ORF">BXY39_3598</name>
</gene>
<comment type="caution">
    <text evidence="2">The sequence shown here is derived from an EMBL/GenBank/DDBJ whole genome shotgun (WGS) entry which is preliminary data.</text>
</comment>
<accession>A0A3M0BV21</accession>
<evidence type="ECO:0000313" key="3">
    <source>
        <dbReference type="Proteomes" id="UP000271227"/>
    </source>
</evidence>
<dbReference type="InParanoid" id="A0A3M0BV21"/>
<keyword evidence="3" id="KW-1185">Reference proteome</keyword>
<sequence length="85" mass="9490">MRHLFTEHPATVGETYGEHMGNALSFGIELILAGFACLLHGAFPFLFEKTGSNAVRRLYKRMVTHRDKRMSSPHAMATGRIEAAE</sequence>
<dbReference type="RefSeq" id="WP_121940240.1">
    <property type="nucleotide sequence ID" value="NZ_REFR01000016.1"/>
</dbReference>
<feature type="transmembrane region" description="Helical" evidence="1">
    <location>
        <begin position="23"/>
        <end position="47"/>
    </location>
</feature>
<dbReference type="Proteomes" id="UP000271227">
    <property type="component" value="Unassembled WGS sequence"/>
</dbReference>
<dbReference type="Pfam" id="PF19883">
    <property type="entry name" value="DUF6356"/>
    <property type="match status" value="1"/>
</dbReference>
<evidence type="ECO:0000256" key="1">
    <source>
        <dbReference type="SAM" id="Phobius"/>
    </source>
</evidence>
<dbReference type="InterPro" id="IPR045936">
    <property type="entry name" value="DUF6356"/>
</dbReference>
<proteinExistence type="predicted"/>
<keyword evidence="1" id="KW-1133">Transmembrane helix</keyword>
<dbReference type="AlphaFoldDB" id="A0A3M0BV21"/>
<name>A0A3M0BV21_9PROT</name>
<organism evidence="2 3">
    <name type="scientific">Eilatimonas milleporae</name>
    <dbReference type="NCBI Taxonomy" id="911205"/>
    <lineage>
        <taxon>Bacteria</taxon>
        <taxon>Pseudomonadati</taxon>
        <taxon>Pseudomonadota</taxon>
        <taxon>Alphaproteobacteria</taxon>
        <taxon>Kordiimonadales</taxon>
        <taxon>Kordiimonadaceae</taxon>
        <taxon>Eilatimonas</taxon>
    </lineage>
</organism>
<dbReference type="EMBL" id="REFR01000016">
    <property type="protein sequence ID" value="RMB01414.1"/>
    <property type="molecule type" value="Genomic_DNA"/>
</dbReference>
<keyword evidence="1" id="KW-0812">Transmembrane</keyword>
<protein>
    <recommendedName>
        <fullName evidence="4">Capsule biosynthesis protein</fullName>
    </recommendedName>
</protein>
<evidence type="ECO:0000313" key="2">
    <source>
        <dbReference type="EMBL" id="RMB01414.1"/>
    </source>
</evidence>
<evidence type="ECO:0008006" key="4">
    <source>
        <dbReference type="Google" id="ProtNLM"/>
    </source>
</evidence>
<reference evidence="2 3" key="1">
    <citation type="submission" date="2018-10" db="EMBL/GenBank/DDBJ databases">
        <title>Genomic Encyclopedia of Archaeal and Bacterial Type Strains, Phase II (KMG-II): from individual species to whole genera.</title>
        <authorList>
            <person name="Goeker M."/>
        </authorList>
    </citation>
    <scope>NUCLEOTIDE SEQUENCE [LARGE SCALE GENOMIC DNA]</scope>
    <source>
        <strain evidence="2 3">DSM 25217</strain>
    </source>
</reference>